<dbReference type="KEGG" id="mech:Q9L42_020935"/>
<keyword evidence="2" id="KW-0614">Plasmid</keyword>
<organism evidence="2 3">
    <name type="scientific">Methylomarinum roseum</name>
    <dbReference type="NCBI Taxonomy" id="3067653"/>
    <lineage>
        <taxon>Bacteria</taxon>
        <taxon>Pseudomonadati</taxon>
        <taxon>Pseudomonadota</taxon>
        <taxon>Gammaproteobacteria</taxon>
        <taxon>Methylococcales</taxon>
        <taxon>Methylococcaceae</taxon>
        <taxon>Methylomarinum</taxon>
    </lineage>
</organism>
<feature type="transmembrane region" description="Helical" evidence="1">
    <location>
        <begin position="12"/>
        <end position="37"/>
    </location>
</feature>
<keyword evidence="3" id="KW-1185">Reference proteome</keyword>
<evidence type="ECO:0000313" key="3">
    <source>
        <dbReference type="Proteomes" id="UP001225378"/>
    </source>
</evidence>
<reference evidence="2 3" key="1">
    <citation type="journal article" date="2024" name="Microbiology">
        <title>Methylomarinum rosea sp. nov., a novel halophilic methanotrophic bacterium from the hypersaline Lake Elton.</title>
        <authorList>
            <person name="Suleimanov R.Z."/>
            <person name="Oshkin I.Y."/>
            <person name="Danilova O.V."/>
            <person name="Suzina N.E."/>
            <person name="Dedysh S.N."/>
        </authorList>
    </citation>
    <scope>NUCLEOTIDE SEQUENCE [LARGE SCALE GENOMIC DNA]</scope>
    <source>
        <strain evidence="2 3">Ch1-1</strain>
        <plasmid evidence="3">unnamed2</plasmid>
    </source>
</reference>
<dbReference type="AlphaFoldDB" id="A0AAU7P0Q0"/>
<gene>
    <name evidence="2" type="ORF">Q9L42_020935</name>
</gene>
<sequence length="267" mass="30347">MTLRKKKNRETKYIYGALFLFLMTIAIAGGGIAYYFINQGDQIDKVTLCPVSGSVGHVILLVDKTDPLNFTQKQAFQALLEEIVTRKVEIGELVSVFALGEDYKLTAEPLINICNPGNGRDKSELTSNIKRLVNRYESQFRLPMLNLANELTSQEPAKFSPILEMIQLASINGFRGSAVEGPRRLILVSDMMHNTPFYSMYKGNYEYKLFIETDYGRKMTAELAGVEVELHYVLNAPKYQTRKHLKFWEDYFLNAGARIVLVRPLEG</sequence>
<evidence type="ECO:0008006" key="4">
    <source>
        <dbReference type="Google" id="ProtNLM"/>
    </source>
</evidence>
<proteinExistence type="predicted"/>
<dbReference type="EMBL" id="CP157744">
    <property type="protein sequence ID" value="XBS22775.1"/>
    <property type="molecule type" value="Genomic_DNA"/>
</dbReference>
<evidence type="ECO:0000313" key="2">
    <source>
        <dbReference type="EMBL" id="XBS22775.1"/>
    </source>
</evidence>
<protein>
    <recommendedName>
        <fullName evidence="4">VWFA domain-containing protein</fullName>
    </recommendedName>
</protein>
<dbReference type="RefSeq" id="WP_305906314.1">
    <property type="nucleotide sequence ID" value="NZ_CP157744.1"/>
</dbReference>
<accession>A0AAU7P0Q0</accession>
<geneLocation type="plasmid" evidence="2 3">
    <name>unnamed2</name>
</geneLocation>
<name>A0AAU7P0Q0_9GAMM</name>
<dbReference type="Proteomes" id="UP001225378">
    <property type="component" value="Plasmid unnamed2"/>
</dbReference>
<keyword evidence="1" id="KW-0812">Transmembrane</keyword>
<keyword evidence="1" id="KW-1133">Transmembrane helix</keyword>
<keyword evidence="1" id="KW-0472">Membrane</keyword>
<evidence type="ECO:0000256" key="1">
    <source>
        <dbReference type="SAM" id="Phobius"/>
    </source>
</evidence>